<reference evidence="1 2" key="1">
    <citation type="submission" date="2019-04" db="EMBL/GenBank/DDBJ databases">
        <title>Natronospirillum operosus gen. nov., sp. nov., a haloalkaliphilic satellite isolated from decaying biomass of laboratory culture of cyanobacterium Geitlerinema sp. and proposal of Natronospirillaceae fam. nov. and Saccharospirillaceae fam. nov.</title>
        <authorList>
            <person name="Kevbrin V."/>
            <person name="Boltyanskaya Y."/>
            <person name="Koziaeva V."/>
            <person name="Grouzdev D.S."/>
            <person name="Park M."/>
            <person name="Cho J."/>
        </authorList>
    </citation>
    <scope>NUCLEOTIDE SEQUENCE [LARGE SCALE GENOMIC DNA]</scope>
    <source>
        <strain evidence="1 2">G-116</strain>
    </source>
</reference>
<organism evidence="1 2">
    <name type="scientific">Natronospirillum operosum</name>
    <dbReference type="NCBI Taxonomy" id="2759953"/>
    <lineage>
        <taxon>Bacteria</taxon>
        <taxon>Pseudomonadati</taxon>
        <taxon>Pseudomonadota</taxon>
        <taxon>Gammaproteobacteria</taxon>
        <taxon>Oceanospirillales</taxon>
        <taxon>Natronospirillaceae</taxon>
        <taxon>Natronospirillum</taxon>
    </lineage>
</organism>
<evidence type="ECO:0000313" key="2">
    <source>
        <dbReference type="Proteomes" id="UP000297475"/>
    </source>
</evidence>
<comment type="caution">
    <text evidence="1">The sequence shown here is derived from an EMBL/GenBank/DDBJ whole genome shotgun (WGS) entry which is preliminary data.</text>
</comment>
<evidence type="ECO:0000313" key="1">
    <source>
        <dbReference type="EMBL" id="TGG91280.1"/>
    </source>
</evidence>
<accession>A0A4Z0W748</accession>
<dbReference type="AlphaFoldDB" id="A0A4Z0W748"/>
<dbReference type="Proteomes" id="UP000297475">
    <property type="component" value="Unassembled WGS sequence"/>
</dbReference>
<dbReference type="RefSeq" id="WP_135484373.1">
    <property type="nucleotide sequence ID" value="NZ_SRMF01000009.1"/>
</dbReference>
<protein>
    <submittedName>
        <fullName evidence="1">Uncharacterized protein</fullName>
    </submittedName>
</protein>
<keyword evidence="2" id="KW-1185">Reference proteome</keyword>
<name>A0A4Z0W748_9GAMM</name>
<gene>
    <name evidence="1" type="ORF">E4656_16290</name>
</gene>
<sequence>MTGQVVRDRLRTRPRVVWLLVLALLVLAPLAQAVEVRFNPYRLWQGLEGWTGDDDDPVMFDIAIDVPLEDAMWGPQYTFYQDVGGSFHTLGVQWTRMQERESGFYYGAGLNWLSIVPDADFEDELADVCRPLVPLNVQARWGYRWQFNPVFSVHLGADVSAGEVTARQGERCVTDGEEVDLGTVQNFVDPRLDFRFSFRL</sequence>
<dbReference type="EMBL" id="SRMF01000009">
    <property type="protein sequence ID" value="TGG91280.1"/>
    <property type="molecule type" value="Genomic_DNA"/>
</dbReference>
<proteinExistence type="predicted"/>